<proteinExistence type="predicted"/>
<name>A0A2J6WP79_9BACT</name>
<dbReference type="Pfam" id="PF03480">
    <property type="entry name" value="DctP"/>
    <property type="match status" value="1"/>
</dbReference>
<evidence type="ECO:0000313" key="4">
    <source>
        <dbReference type="Proteomes" id="UP000242881"/>
    </source>
</evidence>
<evidence type="ECO:0000256" key="1">
    <source>
        <dbReference type="ARBA" id="ARBA00022729"/>
    </source>
</evidence>
<protein>
    <submittedName>
        <fullName evidence="3">C4-dicarboxylate ABC transporter substrate-binding protein</fullName>
    </submittedName>
</protein>
<dbReference type="AlphaFoldDB" id="A0A2J6WP79"/>
<dbReference type="EMBL" id="PNIN01000026">
    <property type="protein sequence ID" value="PMP72202.1"/>
    <property type="molecule type" value="Genomic_DNA"/>
</dbReference>
<dbReference type="PANTHER" id="PTHR33376:SF4">
    <property type="entry name" value="SIALIC ACID-BINDING PERIPLASMIC PROTEIN SIAP"/>
    <property type="match status" value="1"/>
</dbReference>
<keyword evidence="1 2" id="KW-0732">Signal</keyword>
<comment type="caution">
    <text evidence="3">The sequence shown here is derived from an EMBL/GenBank/DDBJ whole genome shotgun (WGS) entry which is preliminary data.</text>
</comment>
<dbReference type="Gene3D" id="3.40.190.170">
    <property type="entry name" value="Bacterial extracellular solute-binding protein, family 7"/>
    <property type="match status" value="1"/>
</dbReference>
<sequence length="319" mass="35649">MKRFLTLVFCLVFSAFGFAIEKWDMPTPYPVGNFHTVNIQKFADDVEKMTGGKIKITVHPNASLFKMGEIKRAVQTGQVQIGEVIFSSLENEDPIMGIDAVPFLATGYDEASKLWKISKPVIEKRFDAQGLKILFSVPWPPQGLYTKKEINSIADLKGLKLRSYNPTISRIAELVGAQPVTIQAAELAQALATGVVNAFISSSATGVDTKAWETMTYFYDIKAWLPKNVVFVNKKMFESLSKSDRDAILKAAEIAEKRGWEMSKENYASTKKTLSEKMKVMEPSKQLKDSLAKIGETLTNDWLKKAGKDGETLIKEFKK</sequence>
<dbReference type="InterPro" id="IPR018389">
    <property type="entry name" value="DctP_fam"/>
</dbReference>
<evidence type="ECO:0000313" key="3">
    <source>
        <dbReference type="EMBL" id="PMP72202.1"/>
    </source>
</evidence>
<dbReference type="GO" id="GO:0055085">
    <property type="term" value="P:transmembrane transport"/>
    <property type="evidence" value="ECO:0007669"/>
    <property type="project" value="InterPro"/>
</dbReference>
<accession>A0A2J6WP79</accession>
<dbReference type="SUPFAM" id="SSF53850">
    <property type="entry name" value="Periplasmic binding protein-like II"/>
    <property type="match status" value="1"/>
</dbReference>
<dbReference type="InterPro" id="IPR038404">
    <property type="entry name" value="TRAP_DctP_sf"/>
</dbReference>
<gene>
    <name evidence="3" type="ORF">C0187_02195</name>
</gene>
<feature type="chain" id="PRO_5014347392" evidence="2">
    <location>
        <begin position="20"/>
        <end position="319"/>
    </location>
</feature>
<dbReference type="CDD" id="cd13602">
    <property type="entry name" value="PBP2_TRAP_BpDctp6_7"/>
    <property type="match status" value="1"/>
</dbReference>
<reference evidence="3 4" key="1">
    <citation type="submission" date="2018-01" db="EMBL/GenBank/DDBJ databases">
        <title>Metagenomic assembled genomes from two thermal pools in the Uzon Caldera, Kamchatka, Russia.</title>
        <authorList>
            <person name="Wilkins L."/>
            <person name="Ettinger C."/>
        </authorList>
    </citation>
    <scope>NUCLEOTIDE SEQUENCE [LARGE SCALE GENOMIC DNA]</scope>
    <source>
        <strain evidence="3">ZAV-05</strain>
    </source>
</reference>
<dbReference type="Proteomes" id="UP000242881">
    <property type="component" value="Unassembled WGS sequence"/>
</dbReference>
<dbReference type="RefSeq" id="WP_424604732.1">
    <property type="nucleotide sequence ID" value="NZ_JBNAVA010000001.1"/>
</dbReference>
<organism evidence="3 4">
    <name type="scientific">Calditerrivibrio nitroreducens</name>
    <dbReference type="NCBI Taxonomy" id="477976"/>
    <lineage>
        <taxon>Bacteria</taxon>
        <taxon>Pseudomonadati</taxon>
        <taxon>Deferribacterota</taxon>
        <taxon>Deferribacteres</taxon>
        <taxon>Deferribacterales</taxon>
        <taxon>Calditerrivibrionaceae</taxon>
    </lineage>
</organism>
<feature type="signal peptide" evidence="2">
    <location>
        <begin position="1"/>
        <end position="19"/>
    </location>
</feature>
<dbReference type="PANTHER" id="PTHR33376">
    <property type="match status" value="1"/>
</dbReference>
<dbReference type="NCBIfam" id="NF037995">
    <property type="entry name" value="TRAP_S1"/>
    <property type="match status" value="1"/>
</dbReference>
<evidence type="ECO:0000256" key="2">
    <source>
        <dbReference type="SAM" id="SignalP"/>
    </source>
</evidence>